<evidence type="ECO:0000256" key="5">
    <source>
        <dbReference type="ARBA" id="ARBA00038440"/>
    </source>
</evidence>
<keyword evidence="4" id="KW-0658">Purine biosynthesis</keyword>
<evidence type="ECO:0000256" key="6">
    <source>
        <dbReference type="ARBA" id="ARBA00041324"/>
    </source>
</evidence>
<dbReference type="EC" id="2.1.2.2" evidence="2"/>
<keyword evidence="3" id="KW-0808">Transferase</keyword>
<dbReference type="CDD" id="cd08645">
    <property type="entry name" value="FMT_core_GART"/>
    <property type="match status" value="1"/>
</dbReference>
<dbReference type="InterPro" id="IPR002376">
    <property type="entry name" value="Formyl_transf_N"/>
</dbReference>
<dbReference type="UniPathway" id="UPA00074">
    <property type="reaction ID" value="UER00126"/>
</dbReference>
<reference evidence="10" key="1">
    <citation type="submission" date="2018-05" db="EMBL/GenBank/DDBJ databases">
        <authorList>
            <person name="Lanie J.A."/>
            <person name="Ng W.-L."/>
            <person name="Kazmierczak K.M."/>
            <person name="Andrzejewski T.M."/>
            <person name="Davidsen T.M."/>
            <person name="Wayne K.J."/>
            <person name="Tettelin H."/>
            <person name="Glass J.I."/>
            <person name="Rusch D."/>
            <person name="Podicherti R."/>
            <person name="Tsui H.-C.T."/>
            <person name="Winkler M.E."/>
        </authorList>
    </citation>
    <scope>NUCLEOTIDE SEQUENCE</scope>
</reference>
<evidence type="ECO:0000256" key="2">
    <source>
        <dbReference type="ARBA" id="ARBA00012254"/>
    </source>
</evidence>
<evidence type="ECO:0000256" key="4">
    <source>
        <dbReference type="ARBA" id="ARBA00022755"/>
    </source>
</evidence>
<comment type="catalytic activity">
    <reaction evidence="8">
        <text>N(1)-(5-phospho-beta-D-ribosyl)glycinamide + (6R)-10-formyltetrahydrofolate = N(2)-formyl-N(1)-(5-phospho-beta-D-ribosyl)glycinamide + (6S)-5,6,7,8-tetrahydrofolate + H(+)</text>
        <dbReference type="Rhea" id="RHEA:15053"/>
        <dbReference type="ChEBI" id="CHEBI:15378"/>
        <dbReference type="ChEBI" id="CHEBI:57453"/>
        <dbReference type="ChEBI" id="CHEBI:143788"/>
        <dbReference type="ChEBI" id="CHEBI:147286"/>
        <dbReference type="ChEBI" id="CHEBI:195366"/>
        <dbReference type="EC" id="2.1.2.2"/>
    </reaction>
</comment>
<dbReference type="SUPFAM" id="SSF53328">
    <property type="entry name" value="Formyltransferase"/>
    <property type="match status" value="1"/>
</dbReference>
<organism evidence="10">
    <name type="scientific">marine metagenome</name>
    <dbReference type="NCBI Taxonomy" id="408172"/>
    <lineage>
        <taxon>unclassified sequences</taxon>
        <taxon>metagenomes</taxon>
        <taxon>ecological metagenomes</taxon>
    </lineage>
</organism>
<sequence>MRALIAASKSDNYPADIHLVISNNKDAEGLRIAQENNIKTIHTNKNQFEELVNSLLDEEKIELICLAGFMQILSKEFINKWIGRIINIHPSYLPAFKGLNAQAQAINSHATYSGCTVHFVNKKIDGGEIIMQKKVIINENEDIESLSKKILIQEHIIYPKALEFVANKILKNRN</sequence>
<evidence type="ECO:0000256" key="8">
    <source>
        <dbReference type="ARBA" id="ARBA00047664"/>
    </source>
</evidence>
<dbReference type="EMBL" id="UINC01002209">
    <property type="protein sequence ID" value="SUZ94156.1"/>
    <property type="molecule type" value="Genomic_DNA"/>
</dbReference>
<dbReference type="InterPro" id="IPR004607">
    <property type="entry name" value="GART"/>
</dbReference>
<proteinExistence type="inferred from homology"/>
<dbReference type="PANTHER" id="PTHR43369">
    <property type="entry name" value="PHOSPHORIBOSYLGLYCINAMIDE FORMYLTRANSFERASE"/>
    <property type="match status" value="1"/>
</dbReference>
<evidence type="ECO:0000256" key="1">
    <source>
        <dbReference type="ARBA" id="ARBA00005054"/>
    </source>
</evidence>
<name>A0A381RQG6_9ZZZZ</name>
<dbReference type="AlphaFoldDB" id="A0A381RQG6"/>
<accession>A0A381RQG6</accession>
<dbReference type="PANTHER" id="PTHR43369:SF2">
    <property type="entry name" value="PHOSPHORIBOSYLGLYCINAMIDE FORMYLTRANSFERASE"/>
    <property type="match status" value="1"/>
</dbReference>
<dbReference type="Gene3D" id="3.40.50.170">
    <property type="entry name" value="Formyl transferase, N-terminal domain"/>
    <property type="match status" value="1"/>
</dbReference>
<protein>
    <recommendedName>
        <fullName evidence="2">phosphoribosylglycinamide formyltransferase 1</fullName>
        <ecNumber evidence="2">2.1.2.2</ecNumber>
    </recommendedName>
    <alternativeName>
        <fullName evidence="7">5'-phosphoribosylglycinamide transformylase</fullName>
    </alternativeName>
    <alternativeName>
        <fullName evidence="6">GAR transformylase</fullName>
    </alternativeName>
</protein>
<dbReference type="InterPro" id="IPR001555">
    <property type="entry name" value="GART_AS"/>
</dbReference>
<dbReference type="Pfam" id="PF00551">
    <property type="entry name" value="Formyl_trans_N"/>
    <property type="match status" value="1"/>
</dbReference>
<dbReference type="GO" id="GO:0006189">
    <property type="term" value="P:'de novo' IMP biosynthetic process"/>
    <property type="evidence" value="ECO:0007669"/>
    <property type="project" value="UniProtKB-UniPathway"/>
</dbReference>
<dbReference type="PROSITE" id="PS00373">
    <property type="entry name" value="GART"/>
    <property type="match status" value="1"/>
</dbReference>
<dbReference type="GO" id="GO:0005829">
    <property type="term" value="C:cytosol"/>
    <property type="evidence" value="ECO:0007669"/>
    <property type="project" value="TreeGrafter"/>
</dbReference>
<evidence type="ECO:0000313" key="10">
    <source>
        <dbReference type="EMBL" id="SUZ94156.1"/>
    </source>
</evidence>
<evidence type="ECO:0000256" key="3">
    <source>
        <dbReference type="ARBA" id="ARBA00022679"/>
    </source>
</evidence>
<dbReference type="NCBIfam" id="TIGR00639">
    <property type="entry name" value="PurN"/>
    <property type="match status" value="1"/>
</dbReference>
<comment type="pathway">
    <text evidence="1">Purine metabolism; IMP biosynthesis via de novo pathway; N(2)-formyl-N(1)-(5-phospho-D-ribosyl)glycinamide from N(1)-(5-phospho-D-ribosyl)glycinamide (10-formyl THF route): step 1/1.</text>
</comment>
<dbReference type="InterPro" id="IPR036477">
    <property type="entry name" value="Formyl_transf_N_sf"/>
</dbReference>
<feature type="domain" description="Formyl transferase N-terminal" evidence="9">
    <location>
        <begin position="2"/>
        <end position="162"/>
    </location>
</feature>
<evidence type="ECO:0000259" key="9">
    <source>
        <dbReference type="Pfam" id="PF00551"/>
    </source>
</evidence>
<evidence type="ECO:0000256" key="7">
    <source>
        <dbReference type="ARBA" id="ARBA00041682"/>
    </source>
</evidence>
<gene>
    <name evidence="10" type="ORF">METZ01_LOCUS47010</name>
</gene>
<dbReference type="GO" id="GO:0004644">
    <property type="term" value="F:phosphoribosylglycinamide formyltransferase activity"/>
    <property type="evidence" value="ECO:0007669"/>
    <property type="project" value="UniProtKB-EC"/>
</dbReference>
<comment type="similarity">
    <text evidence="5">Belongs to the GART family.</text>
</comment>